<dbReference type="PROSITE" id="PS51257">
    <property type="entry name" value="PROKAR_LIPOPROTEIN"/>
    <property type="match status" value="1"/>
</dbReference>
<dbReference type="Pfam" id="PF00400">
    <property type="entry name" value="WD40"/>
    <property type="match status" value="5"/>
</dbReference>
<organism evidence="4 5">
    <name type="scientific">Trichormus variabilis NIES-23</name>
    <dbReference type="NCBI Taxonomy" id="1973479"/>
    <lineage>
        <taxon>Bacteria</taxon>
        <taxon>Bacillati</taxon>
        <taxon>Cyanobacteriota</taxon>
        <taxon>Cyanophyceae</taxon>
        <taxon>Nostocales</taxon>
        <taxon>Nostocaceae</taxon>
        <taxon>Trichormus</taxon>
    </lineage>
</organism>
<dbReference type="SUPFAM" id="SSF50978">
    <property type="entry name" value="WD40 repeat-like"/>
    <property type="match status" value="1"/>
</dbReference>
<dbReference type="InterPro" id="IPR019775">
    <property type="entry name" value="WD40_repeat_CS"/>
</dbReference>
<evidence type="ECO:0000313" key="5">
    <source>
        <dbReference type="Proteomes" id="UP000217507"/>
    </source>
</evidence>
<gene>
    <name evidence="4" type="ORF">NIES23_55410</name>
</gene>
<feature type="repeat" description="WD" evidence="3">
    <location>
        <begin position="306"/>
        <end position="342"/>
    </location>
</feature>
<dbReference type="InterPro" id="IPR001680">
    <property type="entry name" value="WD40_rpt"/>
</dbReference>
<keyword evidence="2" id="KW-0677">Repeat</keyword>
<dbReference type="SMART" id="SM00320">
    <property type="entry name" value="WD40"/>
    <property type="match status" value="6"/>
</dbReference>
<dbReference type="EMBL" id="AP018217">
    <property type="protein sequence ID" value="BAY72713.1"/>
    <property type="molecule type" value="Genomic_DNA"/>
</dbReference>
<dbReference type="InterPro" id="IPR020472">
    <property type="entry name" value="WD40_PAC1"/>
</dbReference>
<dbReference type="PROSITE" id="PS50082">
    <property type="entry name" value="WD_REPEATS_2"/>
    <property type="match status" value="4"/>
</dbReference>
<feature type="repeat" description="WD" evidence="3">
    <location>
        <begin position="227"/>
        <end position="263"/>
    </location>
</feature>
<dbReference type="PANTHER" id="PTHR44129">
    <property type="entry name" value="WD REPEAT-CONTAINING PROTEIN POP1"/>
    <property type="match status" value="1"/>
</dbReference>
<keyword evidence="1 3" id="KW-0853">WD repeat</keyword>
<dbReference type="InterPro" id="IPR050349">
    <property type="entry name" value="WD_LIS1/nudF_dynein_reg"/>
</dbReference>
<reference evidence="4 5" key="1">
    <citation type="submission" date="2017-06" db="EMBL/GenBank/DDBJ databases">
        <title>Genome sequencing of cyanobaciteial culture collection at National Institute for Environmental Studies (NIES).</title>
        <authorList>
            <person name="Hirose Y."/>
            <person name="Shimura Y."/>
            <person name="Fujisawa T."/>
            <person name="Nakamura Y."/>
            <person name="Kawachi M."/>
        </authorList>
    </citation>
    <scope>NUCLEOTIDE SEQUENCE [LARGE SCALE GENOMIC DNA]</scope>
    <source>
        <strain evidence="4 5">NIES-23</strain>
        <plasmid evidence="5">Plasmid Plasmid1 dna</plasmid>
    </source>
</reference>
<dbReference type="CDD" id="cd00200">
    <property type="entry name" value="WD40"/>
    <property type="match status" value="1"/>
</dbReference>
<dbReference type="Gene3D" id="2.130.10.10">
    <property type="entry name" value="YVTN repeat-like/Quinoprotein amine dehydrogenase"/>
    <property type="match status" value="3"/>
</dbReference>
<evidence type="ECO:0000256" key="2">
    <source>
        <dbReference type="ARBA" id="ARBA00022737"/>
    </source>
</evidence>
<feature type="repeat" description="WD" evidence="3">
    <location>
        <begin position="264"/>
        <end position="305"/>
    </location>
</feature>
<dbReference type="PROSITE" id="PS50294">
    <property type="entry name" value="WD_REPEATS_REGION"/>
    <property type="match status" value="4"/>
</dbReference>
<sequence>MTLNRILWNYLIAPTVITIAVCGCTTQTPNTQDLIAQSPKDSQLVRTLSARSDSGYSVAYSPSSVGTILASAGAKSIKLWNPNTGKLLRTLSGQAFTVSFSPDGQILASGSQDGSLNLWDVQTGKLIRTLQHSEPVLGVVFSPDGQTLVSNLDLGSIIRLWNWRTGEIIRIKDDPDAYQKGFENFKTQPATFSLDGQTLFATSGSGSMLQSWNLKTSKRTGSFDAKSSINAVAISPDGNTLATGIRDNAIKLWNINDGKLIHTLTGHQGQVRTVAFSPDGTLLASGSSDGTVKLWNATTGKEINTFTAHKEQVWSVAFNPDGKTLASTGQDGSVKIWGVSPQ</sequence>
<dbReference type="SMR" id="A0A1Z4KUZ1"/>
<dbReference type="InterPro" id="IPR036322">
    <property type="entry name" value="WD40_repeat_dom_sf"/>
</dbReference>
<proteinExistence type="predicted"/>
<dbReference type="InterPro" id="IPR015943">
    <property type="entry name" value="WD40/YVTN_repeat-like_dom_sf"/>
</dbReference>
<dbReference type="Proteomes" id="UP000217507">
    <property type="component" value="Plasmid Plasmid1 dna"/>
</dbReference>
<evidence type="ECO:0000256" key="1">
    <source>
        <dbReference type="ARBA" id="ARBA00022574"/>
    </source>
</evidence>
<dbReference type="PRINTS" id="PR00320">
    <property type="entry name" value="GPROTEINBRPT"/>
</dbReference>
<dbReference type="PROSITE" id="PS00678">
    <property type="entry name" value="WD_REPEATS_1"/>
    <property type="match status" value="2"/>
</dbReference>
<geneLocation type="plasmid" evidence="4">
    <name>plasmid1</name>
</geneLocation>
<dbReference type="AlphaFoldDB" id="A0A1Z4KUZ1"/>
<feature type="repeat" description="WD" evidence="3">
    <location>
        <begin position="88"/>
        <end position="129"/>
    </location>
</feature>
<accession>A0A1Z4KUZ1</accession>
<evidence type="ECO:0000256" key="3">
    <source>
        <dbReference type="PROSITE-ProRule" id="PRU00221"/>
    </source>
</evidence>
<evidence type="ECO:0000313" key="4">
    <source>
        <dbReference type="EMBL" id="BAY72713.1"/>
    </source>
</evidence>
<name>A0A1Z4KUZ1_ANAVA</name>
<keyword evidence="4" id="KW-0614">Plasmid</keyword>
<protein>
    <submittedName>
        <fullName evidence="4">WD-repeat protein</fullName>
    </submittedName>
</protein>